<evidence type="ECO:0000313" key="3">
    <source>
        <dbReference type="EMBL" id="GES73295.1"/>
    </source>
</evidence>
<keyword evidence="3" id="KW-0418">Kinase</keyword>
<evidence type="ECO:0000259" key="1">
    <source>
        <dbReference type="PROSITE" id="PS50011"/>
    </source>
</evidence>
<dbReference type="AlphaFoldDB" id="A0A2Z6QQQ9"/>
<accession>A0A2Z6QQQ9</accession>
<dbReference type="InterPro" id="IPR000719">
    <property type="entry name" value="Prot_kinase_dom"/>
</dbReference>
<name>A0A2Z6QQQ9_9GLOM</name>
<evidence type="ECO:0000313" key="2">
    <source>
        <dbReference type="EMBL" id="GBB87071.1"/>
    </source>
</evidence>
<organism evidence="2 4">
    <name type="scientific">Rhizophagus clarus</name>
    <dbReference type="NCBI Taxonomy" id="94130"/>
    <lineage>
        <taxon>Eukaryota</taxon>
        <taxon>Fungi</taxon>
        <taxon>Fungi incertae sedis</taxon>
        <taxon>Mucoromycota</taxon>
        <taxon>Glomeromycotina</taxon>
        <taxon>Glomeromycetes</taxon>
        <taxon>Glomerales</taxon>
        <taxon>Glomeraceae</taxon>
        <taxon>Rhizophagus</taxon>
    </lineage>
</organism>
<dbReference type="InterPro" id="IPR011009">
    <property type="entry name" value="Kinase-like_dom_sf"/>
</dbReference>
<dbReference type="EMBL" id="BEXD01000395">
    <property type="protein sequence ID" value="GBB87071.1"/>
    <property type="molecule type" value="Genomic_DNA"/>
</dbReference>
<dbReference type="GO" id="GO:0004674">
    <property type="term" value="F:protein serine/threonine kinase activity"/>
    <property type="evidence" value="ECO:0007669"/>
    <property type="project" value="TreeGrafter"/>
</dbReference>
<dbReference type="InterPro" id="IPR001245">
    <property type="entry name" value="Ser-Thr/Tyr_kinase_cat_dom"/>
</dbReference>
<reference evidence="2 4" key="1">
    <citation type="submission" date="2017-11" db="EMBL/GenBank/DDBJ databases">
        <title>The genome of Rhizophagus clarus HR1 reveals common genetic basis of auxotrophy among arbuscular mycorrhizal fungi.</title>
        <authorList>
            <person name="Kobayashi Y."/>
        </authorList>
    </citation>
    <scope>NUCLEOTIDE SEQUENCE [LARGE SCALE GENOMIC DNA]</scope>
    <source>
        <strain evidence="2 4">HR1</strain>
    </source>
</reference>
<proteinExistence type="predicted"/>
<dbReference type="Gene3D" id="1.10.510.10">
    <property type="entry name" value="Transferase(Phosphotransferase) domain 1"/>
    <property type="match status" value="1"/>
</dbReference>
<dbReference type="EMBL" id="BLAL01000006">
    <property type="protein sequence ID" value="GES73295.1"/>
    <property type="molecule type" value="Genomic_DNA"/>
</dbReference>
<dbReference type="InterPro" id="IPR051681">
    <property type="entry name" value="Ser/Thr_Kinases-Pseudokinases"/>
</dbReference>
<evidence type="ECO:0000313" key="4">
    <source>
        <dbReference type="Proteomes" id="UP000247702"/>
    </source>
</evidence>
<comment type="caution">
    <text evidence="2">The sequence shown here is derived from an EMBL/GenBank/DDBJ whole genome shotgun (WGS) entry which is preliminary data.</text>
</comment>
<keyword evidence="4" id="KW-1185">Reference proteome</keyword>
<dbReference type="PANTHER" id="PTHR44329">
    <property type="entry name" value="SERINE/THREONINE-PROTEIN KINASE TNNI3K-RELATED"/>
    <property type="match status" value="1"/>
</dbReference>
<dbReference type="GO" id="GO:0005524">
    <property type="term" value="F:ATP binding"/>
    <property type="evidence" value="ECO:0007669"/>
    <property type="project" value="InterPro"/>
</dbReference>
<dbReference type="Proteomes" id="UP000247702">
    <property type="component" value="Unassembled WGS sequence"/>
</dbReference>
<dbReference type="SUPFAM" id="SSF56112">
    <property type="entry name" value="Protein kinase-like (PK-like)"/>
    <property type="match status" value="1"/>
</dbReference>
<dbReference type="PROSITE" id="PS50011">
    <property type="entry name" value="PROTEIN_KINASE_DOM"/>
    <property type="match status" value="1"/>
</dbReference>
<sequence length="508" mass="59705">MNESKEEKEHKKCVKCKQVKLLNIKHELCQACFDLRVKEKKYGKCIACEQPNTGENWCQVCNSKRFQQNFNKWTSGNNDVDKFIQKLQLSAKNYYQLLEWIPYERFYKVEYIAKGGFGKVYRANWKDGYISHWDINKNQWKRHSQNRNDYVALKSLDHSQNVTLEFLNEITLHVKVIEDKISNNIIRCYGITQDPVTKDYMMVMNYAKLGGLRNVLSERGKRLHKSKKRMYRMQNFNLELYFWKWRYKIRILEGIAAGLHKIHRKGFIHRDLHIGNIVCFRETTCITDMGLCKPANYNELENAGNSIFGVLSYLAPEILRGQHYTQASDIYSFGIIIYETISELSPYNDTAHDEFLALKICEGFRPRFNIEVPSLILHIIKRCLDANPSDRPTAKDLSKIFQLWLEELNKYINDADSETELIKTNLIKQIEESEKINNTSSSNNSALKYKIYNEATYSSRLIKFTNELPEPKNSDDYYKYYNDISSVEYSDSLKSNNISDCLDCEIID</sequence>
<feature type="domain" description="Protein kinase" evidence="1">
    <location>
        <begin position="106"/>
        <end position="405"/>
    </location>
</feature>
<dbReference type="Proteomes" id="UP000615446">
    <property type="component" value="Unassembled WGS sequence"/>
</dbReference>
<protein>
    <submittedName>
        <fullName evidence="3">Kinase-like domain-containing protein</fullName>
    </submittedName>
</protein>
<dbReference type="OrthoDB" id="2392649at2759"/>
<dbReference type="Pfam" id="PF07714">
    <property type="entry name" value="PK_Tyr_Ser-Thr"/>
    <property type="match status" value="1"/>
</dbReference>
<reference evidence="3" key="2">
    <citation type="submission" date="2019-10" db="EMBL/GenBank/DDBJ databases">
        <title>Conservation and host-specific expression of non-tandemly repeated heterogenous ribosome RNA gene in arbuscular mycorrhizal fungi.</title>
        <authorList>
            <person name="Maeda T."/>
            <person name="Kobayashi Y."/>
            <person name="Nakagawa T."/>
            <person name="Ezawa T."/>
            <person name="Yamaguchi K."/>
            <person name="Bino T."/>
            <person name="Nishimoto Y."/>
            <person name="Shigenobu S."/>
            <person name="Kawaguchi M."/>
        </authorList>
    </citation>
    <scope>NUCLEOTIDE SEQUENCE</scope>
    <source>
        <strain evidence="3">HR1</strain>
    </source>
</reference>
<keyword evidence="3" id="KW-0808">Transferase</keyword>
<gene>
    <name evidence="3" type="ORF">RCL2_000083600</name>
    <name evidence="2" type="ORF">RclHR1_13530004</name>
</gene>